<evidence type="ECO:0000256" key="5">
    <source>
        <dbReference type="ARBA" id="ARBA00022842"/>
    </source>
</evidence>
<dbReference type="GO" id="GO:0003723">
    <property type="term" value="F:RNA binding"/>
    <property type="evidence" value="ECO:0007669"/>
    <property type="project" value="InterPro"/>
</dbReference>
<evidence type="ECO:0000256" key="7">
    <source>
        <dbReference type="ARBA" id="ARBA00023118"/>
    </source>
</evidence>
<evidence type="ECO:0000259" key="10">
    <source>
        <dbReference type="PROSITE" id="PS50878"/>
    </source>
</evidence>
<evidence type="ECO:0000256" key="6">
    <source>
        <dbReference type="ARBA" id="ARBA00022918"/>
    </source>
</evidence>
<proteinExistence type="inferred from homology"/>
<comment type="similarity">
    <text evidence="8">Belongs to the bacterial reverse transcriptase family.</text>
</comment>
<accession>A0A3W8ME41</accession>
<name>A0A3W8ME41_SALER</name>
<dbReference type="Proteomes" id="UP000839924">
    <property type="component" value="Unassembled WGS sequence"/>
</dbReference>
<dbReference type="AlphaFoldDB" id="A0A3W8ME41"/>
<dbReference type="InterPro" id="IPR000123">
    <property type="entry name" value="Reverse_transcriptase_msDNA"/>
</dbReference>
<dbReference type="PROSITE" id="PS50878">
    <property type="entry name" value="RT_POL"/>
    <property type="match status" value="1"/>
</dbReference>
<dbReference type="InterPro" id="IPR051083">
    <property type="entry name" value="GrpII_Intron_Splice-Mob/Def"/>
</dbReference>
<dbReference type="InterPro" id="IPR043502">
    <property type="entry name" value="DNA/RNA_pol_sf"/>
</dbReference>
<dbReference type="CDD" id="cd03487">
    <property type="entry name" value="RT_Bac_retron_II"/>
    <property type="match status" value="1"/>
</dbReference>
<keyword evidence="7" id="KW-0051">Antiviral defense</keyword>
<evidence type="ECO:0000256" key="3">
    <source>
        <dbReference type="ARBA" id="ARBA00022695"/>
    </source>
</evidence>
<dbReference type="InterPro" id="IPR000477">
    <property type="entry name" value="RT_dom"/>
</dbReference>
<keyword evidence="3" id="KW-0548">Nucleotidyltransferase</keyword>
<comment type="caution">
    <text evidence="11">The sequence shown here is derived from an EMBL/GenBank/DDBJ whole genome shotgun (WGS) entry which is preliminary data.</text>
</comment>
<keyword evidence="2" id="KW-0808">Transferase</keyword>
<evidence type="ECO:0000256" key="2">
    <source>
        <dbReference type="ARBA" id="ARBA00022679"/>
    </source>
</evidence>
<dbReference type="GO" id="GO:0046872">
    <property type="term" value="F:metal ion binding"/>
    <property type="evidence" value="ECO:0007669"/>
    <property type="project" value="UniProtKB-KW"/>
</dbReference>
<dbReference type="PANTHER" id="PTHR34047">
    <property type="entry name" value="NUCLEAR INTRON MATURASE 1, MITOCHONDRIAL-RELATED"/>
    <property type="match status" value="1"/>
</dbReference>
<dbReference type="PRINTS" id="PR00866">
    <property type="entry name" value="RNADNAPOLMS"/>
</dbReference>
<dbReference type="SUPFAM" id="SSF56672">
    <property type="entry name" value="DNA/RNA polymerases"/>
    <property type="match status" value="1"/>
</dbReference>
<dbReference type="GO" id="GO:0003964">
    <property type="term" value="F:RNA-directed DNA polymerase activity"/>
    <property type="evidence" value="ECO:0007669"/>
    <property type="project" value="UniProtKB-KW"/>
</dbReference>
<evidence type="ECO:0000256" key="9">
    <source>
        <dbReference type="ARBA" id="ARBA00048173"/>
    </source>
</evidence>
<comment type="catalytic activity">
    <reaction evidence="9">
        <text>DNA(n) + a 2'-deoxyribonucleoside 5'-triphosphate = DNA(n+1) + diphosphate</text>
        <dbReference type="Rhea" id="RHEA:22508"/>
        <dbReference type="Rhea" id="RHEA-COMP:17339"/>
        <dbReference type="Rhea" id="RHEA-COMP:17340"/>
        <dbReference type="ChEBI" id="CHEBI:33019"/>
        <dbReference type="ChEBI" id="CHEBI:61560"/>
        <dbReference type="ChEBI" id="CHEBI:173112"/>
        <dbReference type="EC" id="2.7.7.49"/>
    </reaction>
</comment>
<dbReference type="EC" id="2.7.7.49" evidence="1"/>
<evidence type="ECO:0000256" key="1">
    <source>
        <dbReference type="ARBA" id="ARBA00012493"/>
    </source>
</evidence>
<gene>
    <name evidence="11" type="ORF">ND68_14535</name>
</gene>
<protein>
    <recommendedName>
        <fullName evidence="1">RNA-directed DNA polymerase</fullName>
        <ecNumber evidence="1">2.7.7.49</ecNumber>
    </recommendedName>
</protein>
<reference evidence="11" key="1">
    <citation type="submission" date="2018-07" db="EMBL/GenBank/DDBJ databases">
        <authorList>
            <consortium name="PulseNet: The National Subtyping Network for Foodborne Disease Surveillance"/>
            <person name="Tarr C.L."/>
            <person name="Trees E."/>
            <person name="Katz L.S."/>
            <person name="Carleton-Romer H.A."/>
            <person name="Stroika S."/>
            <person name="Kucerova Z."/>
            <person name="Roache K.F."/>
            <person name="Sabol A.L."/>
            <person name="Besser J."/>
            <person name="Gerner-Smidt P."/>
        </authorList>
    </citation>
    <scope>NUCLEOTIDE SEQUENCE [LARGE SCALE GENOMIC DNA]</scope>
    <source>
        <strain evidence="11">2012K-0227</strain>
    </source>
</reference>
<evidence type="ECO:0000256" key="4">
    <source>
        <dbReference type="ARBA" id="ARBA00022723"/>
    </source>
</evidence>
<evidence type="ECO:0000313" key="11">
    <source>
        <dbReference type="EMBL" id="EBP1763587.1"/>
    </source>
</evidence>
<keyword evidence="5" id="KW-0460">Magnesium</keyword>
<feature type="domain" description="Reverse transcriptase" evidence="10">
    <location>
        <begin position="1"/>
        <end position="251"/>
    </location>
</feature>
<dbReference type="Pfam" id="PF00078">
    <property type="entry name" value="RVT_1"/>
    <property type="match status" value="1"/>
</dbReference>
<evidence type="ECO:0000256" key="8">
    <source>
        <dbReference type="ARBA" id="ARBA00034120"/>
    </source>
</evidence>
<organism evidence="11">
    <name type="scientific">Salmonella enterica</name>
    <name type="common">Salmonella choleraesuis</name>
    <dbReference type="NCBI Taxonomy" id="28901"/>
    <lineage>
        <taxon>Bacteria</taxon>
        <taxon>Pseudomonadati</taxon>
        <taxon>Pseudomonadota</taxon>
        <taxon>Gammaproteobacteria</taxon>
        <taxon>Enterobacterales</taxon>
        <taxon>Enterobacteriaceae</taxon>
        <taxon>Salmonella</taxon>
    </lineage>
</organism>
<keyword evidence="4" id="KW-0479">Metal-binding</keyword>
<sequence length="382" mass="44767">MNKITRKILIEKILLLKKDEIDEFYQTAIPDSHVVEKKYKNKFMYSLNYSSTFRKIQSNINTVLNPLLDLNNSAIAYRTGFSYFDFLEPHAKNYHFLRMDISSFFHSLNVDDVKETISQYIDDDVVNTKHNQKLIDVIIKCITYTIPTKFENKNFHDKAILPIGFSTSPIISNISFRKIDILIQKLCVKLNITYTRYADDMLFSSPRNKKIIHSEFFLKEIKILVSLLGLKINNKKTIIKSHTISLNGYIIQNQIRLTGFAGLFSPLSPSEIRLSNKKTVIIDKLLHHILVKKYSNEEILKKLFKQDVRKMMRYGNREKYVKAYSLDQILNKLSGYRSFLLSIISHNTKFKSTSDETIEKYKIQINKIEKCINILDKKKIHT</sequence>
<dbReference type="EMBL" id="AAGKWS010000006">
    <property type="protein sequence ID" value="EBP1763587.1"/>
    <property type="molecule type" value="Genomic_DNA"/>
</dbReference>
<dbReference type="GO" id="GO:0051607">
    <property type="term" value="P:defense response to virus"/>
    <property type="evidence" value="ECO:0007669"/>
    <property type="project" value="UniProtKB-KW"/>
</dbReference>
<keyword evidence="6 11" id="KW-0695">RNA-directed DNA polymerase</keyword>